<keyword evidence="4" id="KW-1185">Reference proteome</keyword>
<feature type="domain" description="Gfo/Idh/MocA-like oxidoreductase N-terminal" evidence="2">
    <location>
        <begin position="121"/>
        <end position="203"/>
    </location>
</feature>
<dbReference type="PANTHER" id="PTHR42840">
    <property type="entry name" value="NAD(P)-BINDING ROSSMANN-FOLD SUPERFAMILY PROTEIN-RELATED"/>
    <property type="match status" value="1"/>
</dbReference>
<dbReference type="Gene3D" id="3.40.50.720">
    <property type="entry name" value="NAD(P)-binding Rossmann-like Domain"/>
    <property type="match status" value="1"/>
</dbReference>
<gene>
    <name evidence="3" type="ORF">ACHAWO_012151</name>
</gene>
<evidence type="ECO:0000259" key="2">
    <source>
        <dbReference type="Pfam" id="PF01408"/>
    </source>
</evidence>
<protein>
    <recommendedName>
        <fullName evidence="2">Gfo/Idh/MocA-like oxidoreductase N-terminal domain-containing protein</fullName>
    </recommendedName>
</protein>
<dbReference type="Pfam" id="PF01408">
    <property type="entry name" value="GFO_IDH_MocA"/>
    <property type="match status" value="1"/>
</dbReference>
<comment type="caution">
    <text evidence="3">The sequence shown here is derived from an EMBL/GenBank/DDBJ whole genome shotgun (WGS) entry which is preliminary data.</text>
</comment>
<accession>A0ABD3NJ74</accession>
<sequence length="453" mass="49973">MKLIALTFLPAINAFTTSGFRSITSHEARSSPMAVSSSTGKKSQMDLAADFESTSPSEVTQDQAEVVLVGCGAPNRGMGWYHAVQMLEGRCPSASLDYIIEPWFLGPGATSPGGPEFNEWAETIKSEHKTTFLSSVDDLPPADKPRVALISGRTADNPRLLGECIAKGCKCIYLEKPGAPTVKELEEMKAEAEEAGIEVLMGYNKVSLIYNSKKRLCVQPVLMLQRCMVQLCIFFVLKNVCKYVRKTREFAETVPGSHVTFVSNNAYENTPESLGECFERNAEGMLKNMAIHELALLVSFYDVTVENIESVTADKEFSSMQTLKGPSGKEFTDFDKIKFTIKTKTGKEVSVQADRCGGTDSYATVSDASGEELFRYWMPDEEDKKNVQALQTKYPTAMPYFFTQDPDYVTVKERVAKHTVTGDEAEGVATIGVAVETLRVAEYLTPTLMEQLQ</sequence>
<proteinExistence type="predicted"/>
<evidence type="ECO:0000256" key="1">
    <source>
        <dbReference type="ARBA" id="ARBA00023002"/>
    </source>
</evidence>
<dbReference type="EMBL" id="JALLPJ020001125">
    <property type="protein sequence ID" value="KAL3775963.1"/>
    <property type="molecule type" value="Genomic_DNA"/>
</dbReference>
<dbReference type="Proteomes" id="UP001530400">
    <property type="component" value="Unassembled WGS sequence"/>
</dbReference>
<dbReference type="InterPro" id="IPR036291">
    <property type="entry name" value="NAD(P)-bd_dom_sf"/>
</dbReference>
<dbReference type="SUPFAM" id="SSF51735">
    <property type="entry name" value="NAD(P)-binding Rossmann-fold domains"/>
    <property type="match status" value="1"/>
</dbReference>
<name>A0ABD3NJ74_9STRA</name>
<organism evidence="3 4">
    <name type="scientific">Cyclotella atomus</name>
    <dbReference type="NCBI Taxonomy" id="382360"/>
    <lineage>
        <taxon>Eukaryota</taxon>
        <taxon>Sar</taxon>
        <taxon>Stramenopiles</taxon>
        <taxon>Ochrophyta</taxon>
        <taxon>Bacillariophyta</taxon>
        <taxon>Coscinodiscophyceae</taxon>
        <taxon>Thalassiosirophycidae</taxon>
        <taxon>Stephanodiscales</taxon>
        <taxon>Stephanodiscaceae</taxon>
        <taxon>Cyclotella</taxon>
    </lineage>
</organism>
<dbReference type="InterPro" id="IPR000683">
    <property type="entry name" value="Gfo/Idh/MocA-like_OxRdtase_N"/>
</dbReference>
<evidence type="ECO:0000313" key="3">
    <source>
        <dbReference type="EMBL" id="KAL3775963.1"/>
    </source>
</evidence>
<keyword evidence="1" id="KW-0560">Oxidoreductase</keyword>
<dbReference type="PANTHER" id="PTHR42840:SF3">
    <property type="entry name" value="BINDING ROSSMANN FOLD OXIDOREDUCTASE, PUTATIVE (AFU_ORTHOLOGUE AFUA_2G10240)-RELATED"/>
    <property type="match status" value="1"/>
</dbReference>
<dbReference type="AlphaFoldDB" id="A0ABD3NJ74"/>
<dbReference type="GO" id="GO:0016491">
    <property type="term" value="F:oxidoreductase activity"/>
    <property type="evidence" value="ECO:0007669"/>
    <property type="project" value="UniProtKB-KW"/>
</dbReference>
<reference evidence="3 4" key="1">
    <citation type="submission" date="2024-10" db="EMBL/GenBank/DDBJ databases">
        <title>Updated reference genomes for cyclostephanoid diatoms.</title>
        <authorList>
            <person name="Roberts W.R."/>
            <person name="Alverson A.J."/>
        </authorList>
    </citation>
    <scope>NUCLEOTIDE SEQUENCE [LARGE SCALE GENOMIC DNA]</scope>
    <source>
        <strain evidence="3 4">AJA010-31</strain>
    </source>
</reference>
<evidence type="ECO:0000313" key="4">
    <source>
        <dbReference type="Proteomes" id="UP001530400"/>
    </source>
</evidence>